<proteinExistence type="predicted"/>
<evidence type="ECO:0000256" key="1">
    <source>
        <dbReference type="SAM" id="Phobius"/>
    </source>
</evidence>
<protein>
    <submittedName>
        <fullName evidence="2">Uncharacterized protein</fullName>
    </submittedName>
</protein>
<feature type="transmembrane region" description="Helical" evidence="1">
    <location>
        <begin position="31"/>
        <end position="50"/>
    </location>
</feature>
<keyword evidence="1" id="KW-0812">Transmembrane</keyword>
<dbReference type="AlphaFoldDB" id="A0A1Q8YJB2"/>
<evidence type="ECO:0000313" key="3">
    <source>
        <dbReference type="Proteomes" id="UP000185911"/>
    </source>
</evidence>
<keyword evidence="3" id="KW-1185">Reference proteome</keyword>
<keyword evidence="1" id="KW-0472">Membrane</keyword>
<dbReference type="Proteomes" id="UP000185911">
    <property type="component" value="Unassembled WGS sequence"/>
</dbReference>
<comment type="caution">
    <text evidence="2">The sequence shown here is derived from an EMBL/GenBank/DDBJ whole genome shotgun (WGS) entry which is preliminary data.</text>
</comment>
<dbReference type="EMBL" id="MSYM01000005">
    <property type="protein sequence ID" value="OLP08161.1"/>
    <property type="molecule type" value="Genomic_DNA"/>
</dbReference>
<sequence>MEDVAEQRLAGDLAVWLIMDLWHAPALRRRLLVGWLMVITSLILLAYWFGLG</sequence>
<reference evidence="2 3" key="1">
    <citation type="submission" date="2017-01" db="EMBL/GenBank/DDBJ databases">
        <title>Genome sequence of Rhodoferax antarcticus ANT.BR, a psychrophilic purple nonsulfur bacterium from an Antarctic microbial mat.</title>
        <authorList>
            <person name="Baker J."/>
            <person name="Riester C."/>
            <person name="Skinner B."/>
            <person name="Newell A."/>
            <person name="Swingley W."/>
            <person name="Madigan M."/>
            <person name="Jung D."/>
            <person name="Asao M."/>
            <person name="Chen M."/>
            <person name="Loughlin P."/>
            <person name="Pan H."/>
            <person name="Lin S."/>
            <person name="Li N."/>
            <person name="Shaw J."/>
            <person name="Prado M."/>
            <person name="Sherman C."/>
            <person name="Li X."/>
            <person name="Tang J."/>
            <person name="Blankenship R."/>
            <person name="Zhao T."/>
            <person name="Touchman J."/>
            <person name="Sattley M."/>
        </authorList>
    </citation>
    <scope>NUCLEOTIDE SEQUENCE [LARGE SCALE GENOMIC DNA]</scope>
    <source>
        <strain evidence="2 3">ANT.BR</strain>
    </source>
</reference>
<name>A0A1Q8YJB2_9BURK</name>
<keyword evidence="1" id="KW-1133">Transmembrane helix</keyword>
<organism evidence="2 3">
    <name type="scientific">Rhodoferax antarcticus ANT.BR</name>
    <dbReference type="NCBI Taxonomy" id="1111071"/>
    <lineage>
        <taxon>Bacteria</taxon>
        <taxon>Pseudomonadati</taxon>
        <taxon>Pseudomonadota</taxon>
        <taxon>Betaproteobacteria</taxon>
        <taxon>Burkholderiales</taxon>
        <taxon>Comamonadaceae</taxon>
        <taxon>Rhodoferax</taxon>
    </lineage>
</organism>
<evidence type="ECO:0000313" key="2">
    <source>
        <dbReference type="EMBL" id="OLP08161.1"/>
    </source>
</evidence>
<accession>A0A1Q8YJB2</accession>
<gene>
    <name evidence="2" type="ORF">BLL52_0449</name>
</gene>